<keyword evidence="6" id="KW-1185">Reference proteome</keyword>
<evidence type="ECO:0000256" key="2">
    <source>
        <dbReference type="ARBA" id="ARBA00022679"/>
    </source>
</evidence>
<dbReference type="SUPFAM" id="SSF53613">
    <property type="entry name" value="Ribokinase-like"/>
    <property type="match status" value="1"/>
</dbReference>
<dbReference type="Proteomes" id="UP000279089">
    <property type="component" value="Unassembled WGS sequence"/>
</dbReference>
<dbReference type="Pfam" id="PF00294">
    <property type="entry name" value="PfkB"/>
    <property type="match status" value="1"/>
</dbReference>
<dbReference type="OrthoDB" id="9813569at2"/>
<sequence length="339" mass="37228">MNNRLTAFGEFLLRLHCSDDKRFLQSTGFTPWYAGAEANLCVLLARLGIQTQYITRVPENDLAAAGIHQLKGHGVGTDHILYGGHKLGLYFTETGNFIRSTRVIYDRAGSAFTELEPGMINWDKVLEGQQYFHWTGVAAAVSASAAEVCGEGIRAAQQKNMTISADFNYRATLWQYGKSPAEVMPALLQPSHVAVADLDALKVYFNIRTDETLSWQDKFISACNQLKTYMPHLRTLGMSFRLPEGDNLLYTGAIMHNGQPYFSDLKVAMPPVKEPIGTGDAFTAGMLFELINQASPQQIINFAAACGVLKQSIPGDWALISKEEINALIAGGISGRVSR</sequence>
<comment type="caution">
    <text evidence="5">The sequence shown here is derived from an EMBL/GenBank/DDBJ whole genome shotgun (WGS) entry which is preliminary data.</text>
</comment>
<keyword evidence="2" id="KW-0808">Transferase</keyword>
<protein>
    <submittedName>
        <fullName evidence="5">Sugar kinase</fullName>
    </submittedName>
</protein>
<dbReference type="InterPro" id="IPR052700">
    <property type="entry name" value="Carb_kinase_PfkB-like"/>
</dbReference>
<evidence type="ECO:0000259" key="4">
    <source>
        <dbReference type="Pfam" id="PF00294"/>
    </source>
</evidence>
<dbReference type="InterPro" id="IPR029056">
    <property type="entry name" value="Ribokinase-like"/>
</dbReference>
<comment type="similarity">
    <text evidence="1">Belongs to the carbohydrate kinase PfkB family.</text>
</comment>
<dbReference type="GO" id="GO:0016301">
    <property type="term" value="F:kinase activity"/>
    <property type="evidence" value="ECO:0007669"/>
    <property type="project" value="UniProtKB-KW"/>
</dbReference>
<dbReference type="InterPro" id="IPR011611">
    <property type="entry name" value="PfkB_dom"/>
</dbReference>
<organism evidence="5 6">
    <name type="scientific">Chitinophaga barathri</name>
    <dbReference type="NCBI Taxonomy" id="1647451"/>
    <lineage>
        <taxon>Bacteria</taxon>
        <taxon>Pseudomonadati</taxon>
        <taxon>Bacteroidota</taxon>
        <taxon>Chitinophagia</taxon>
        <taxon>Chitinophagales</taxon>
        <taxon>Chitinophagaceae</taxon>
        <taxon>Chitinophaga</taxon>
    </lineage>
</organism>
<proteinExistence type="inferred from homology"/>
<evidence type="ECO:0000313" key="5">
    <source>
        <dbReference type="EMBL" id="RPD39913.1"/>
    </source>
</evidence>
<dbReference type="AlphaFoldDB" id="A0A3N4MWZ4"/>
<evidence type="ECO:0000256" key="3">
    <source>
        <dbReference type="ARBA" id="ARBA00022777"/>
    </source>
</evidence>
<feature type="domain" description="Carbohydrate kinase PfkB" evidence="4">
    <location>
        <begin position="7"/>
        <end position="193"/>
    </location>
</feature>
<dbReference type="EMBL" id="RMBX01000009">
    <property type="protein sequence ID" value="RPD39913.1"/>
    <property type="molecule type" value="Genomic_DNA"/>
</dbReference>
<keyword evidence="3 5" id="KW-0418">Kinase</keyword>
<evidence type="ECO:0000256" key="1">
    <source>
        <dbReference type="ARBA" id="ARBA00010688"/>
    </source>
</evidence>
<dbReference type="PANTHER" id="PTHR43320:SF2">
    <property type="entry name" value="2-DEHYDRO-3-DEOXYGLUCONOKINASE_2-DEHYDRO-3-DEOXYGALACTONOKINASE"/>
    <property type="match status" value="1"/>
</dbReference>
<dbReference type="CDD" id="cd01166">
    <property type="entry name" value="KdgK"/>
    <property type="match status" value="1"/>
</dbReference>
<reference evidence="6" key="1">
    <citation type="submission" date="2018-11" db="EMBL/GenBank/DDBJ databases">
        <title>Chitinophaga lutea sp.nov., isolate from arsenic contaminated soil.</title>
        <authorList>
            <person name="Zong Y."/>
        </authorList>
    </citation>
    <scope>NUCLEOTIDE SEQUENCE [LARGE SCALE GENOMIC DNA]</scope>
    <source>
        <strain evidence="6">YLT18</strain>
    </source>
</reference>
<dbReference type="Gene3D" id="3.40.1190.20">
    <property type="match status" value="1"/>
</dbReference>
<gene>
    <name evidence="5" type="ORF">EG028_17475</name>
</gene>
<name>A0A3N4MWZ4_9BACT</name>
<accession>A0A3N4MWZ4</accession>
<dbReference type="PANTHER" id="PTHR43320">
    <property type="entry name" value="SUGAR KINASE"/>
    <property type="match status" value="1"/>
</dbReference>
<evidence type="ECO:0000313" key="6">
    <source>
        <dbReference type="Proteomes" id="UP000279089"/>
    </source>
</evidence>
<dbReference type="RefSeq" id="WP_120517797.1">
    <property type="nucleotide sequence ID" value="NZ_QXZY01000010.1"/>
</dbReference>